<keyword evidence="1" id="KW-0732">Signal</keyword>
<accession>A0A376GE85</accession>
<protein>
    <recommendedName>
        <fullName evidence="6">Outer membrane protein beta-barrel domain-containing protein</fullName>
    </recommendedName>
</protein>
<evidence type="ECO:0008006" key="6">
    <source>
        <dbReference type="Google" id="ProtNLM"/>
    </source>
</evidence>
<dbReference type="STRING" id="343874.GCA_000805695_00406"/>
<proteinExistence type="predicted"/>
<organism evidence="3 4">
    <name type="scientific">Empedobacter falsenii</name>
    <dbReference type="NCBI Taxonomy" id="343874"/>
    <lineage>
        <taxon>Bacteria</taxon>
        <taxon>Pseudomonadati</taxon>
        <taxon>Bacteroidota</taxon>
        <taxon>Flavobacteriia</taxon>
        <taxon>Flavobacteriales</taxon>
        <taxon>Weeksellaceae</taxon>
        <taxon>Empedobacter</taxon>
    </lineage>
</organism>
<dbReference type="Proteomes" id="UP000254737">
    <property type="component" value="Unassembled WGS sequence"/>
</dbReference>
<dbReference type="RefSeq" id="WP_115000558.1">
    <property type="nucleotide sequence ID" value="NZ_RHPN01000006.1"/>
</dbReference>
<reference evidence="3 4" key="1">
    <citation type="submission" date="2018-06" db="EMBL/GenBank/DDBJ databases">
        <authorList>
            <consortium name="Pathogen Informatics"/>
            <person name="Doyle S."/>
        </authorList>
    </citation>
    <scope>NUCLEOTIDE SEQUENCE [LARGE SCALE GENOMIC DNA]</scope>
    <source>
        <strain evidence="3 4">NCTC13456</strain>
    </source>
</reference>
<evidence type="ECO:0000313" key="5">
    <source>
        <dbReference type="Proteomes" id="UP000267844"/>
    </source>
</evidence>
<sequence>MFNFFQKSTFLILLASSTQTFAQDSIQPDDSWHFKVEPNMMLPHMKGKASVSRLPNVHVSQSPSDFFEHLKFAGMLTFEAENKDWVITSDIIYASLAANVKKDPLVLDGKLTAKQFSFEAGLLRKITPWLEAGISMNLVNIKSGFDVNLINPVSLKPMHLDRSISKTWVDPMLVARTRSLPNKKFLYNVSGEIGGFGIGSKLAWQLEGLAGYQFSDLFYAMAGYQIISMDYEKGSNNSNFVYDMDMFGPMIKVGFNLK</sequence>
<dbReference type="Proteomes" id="UP000267844">
    <property type="component" value="Unassembled WGS sequence"/>
</dbReference>
<evidence type="ECO:0000313" key="2">
    <source>
        <dbReference type="EMBL" id="RRT92907.1"/>
    </source>
</evidence>
<feature type="signal peptide" evidence="1">
    <location>
        <begin position="1"/>
        <end position="22"/>
    </location>
</feature>
<reference evidence="2 5" key="2">
    <citation type="submission" date="2018-10" db="EMBL/GenBank/DDBJ databases">
        <title>Transmission dynamics of multidrug resistant bacteria on intensive care unit surfaces.</title>
        <authorList>
            <person name="D'Souza A.W."/>
            <person name="Potter R.F."/>
            <person name="Wallace M."/>
            <person name="Shupe A."/>
            <person name="Patel S."/>
            <person name="Sun S."/>
            <person name="Gul D."/>
            <person name="Kwon J.H."/>
            <person name="Andleeb S."/>
            <person name="Burnham C.-A.D."/>
            <person name="Dantas G."/>
        </authorList>
    </citation>
    <scope>NUCLEOTIDE SEQUENCE [LARGE SCALE GENOMIC DNA]</scope>
    <source>
        <strain evidence="2 5">WF_348</strain>
    </source>
</reference>
<evidence type="ECO:0000313" key="3">
    <source>
        <dbReference type="EMBL" id="STD58664.1"/>
    </source>
</evidence>
<gene>
    <name evidence="2" type="ORF">EGI89_04905</name>
    <name evidence="3" type="ORF">NCTC13456_02288</name>
</gene>
<evidence type="ECO:0000313" key="4">
    <source>
        <dbReference type="Proteomes" id="UP000254737"/>
    </source>
</evidence>
<dbReference type="EMBL" id="RHPO01000006">
    <property type="protein sequence ID" value="RRT92907.1"/>
    <property type="molecule type" value="Genomic_DNA"/>
</dbReference>
<feature type="chain" id="PRO_5044389371" description="Outer membrane protein beta-barrel domain-containing protein" evidence="1">
    <location>
        <begin position="23"/>
        <end position="258"/>
    </location>
</feature>
<evidence type="ECO:0000256" key="1">
    <source>
        <dbReference type="SAM" id="SignalP"/>
    </source>
</evidence>
<dbReference type="EMBL" id="UFXS01000001">
    <property type="protein sequence ID" value="STD58664.1"/>
    <property type="molecule type" value="Genomic_DNA"/>
</dbReference>
<name>A0A376GE85_9FLAO</name>
<dbReference type="AlphaFoldDB" id="A0A376GE85"/>